<evidence type="ECO:0000256" key="4">
    <source>
        <dbReference type="ARBA" id="ARBA00022989"/>
    </source>
</evidence>
<feature type="compositionally biased region" description="Polar residues" evidence="6">
    <location>
        <begin position="159"/>
        <end position="170"/>
    </location>
</feature>
<feature type="transmembrane region" description="Helical" evidence="7">
    <location>
        <begin position="407"/>
        <end position="430"/>
    </location>
</feature>
<accession>A0A210PJ46</accession>
<organism evidence="10 11">
    <name type="scientific">Mizuhopecten yessoensis</name>
    <name type="common">Japanese scallop</name>
    <name type="synonym">Patinopecten yessoensis</name>
    <dbReference type="NCBI Taxonomy" id="6573"/>
    <lineage>
        <taxon>Eukaryota</taxon>
        <taxon>Metazoa</taxon>
        <taxon>Spiralia</taxon>
        <taxon>Lophotrochozoa</taxon>
        <taxon>Mollusca</taxon>
        <taxon>Bivalvia</taxon>
        <taxon>Autobranchia</taxon>
        <taxon>Pteriomorphia</taxon>
        <taxon>Pectinida</taxon>
        <taxon>Pectinoidea</taxon>
        <taxon>Pectinidae</taxon>
        <taxon>Mizuhopecten</taxon>
    </lineage>
</organism>
<dbReference type="InterPro" id="IPR053937">
    <property type="entry name" value="GOST_TM"/>
</dbReference>
<dbReference type="OrthoDB" id="19932at2759"/>
<feature type="chain" id="PRO_5012894234" evidence="8">
    <location>
        <begin position="21"/>
        <end position="605"/>
    </location>
</feature>
<keyword evidence="3 8" id="KW-0732">Signal</keyword>
<evidence type="ECO:0000256" key="7">
    <source>
        <dbReference type="SAM" id="Phobius"/>
    </source>
</evidence>
<dbReference type="InterPro" id="IPR009637">
    <property type="entry name" value="GPR107/GPR108-like"/>
</dbReference>
<evidence type="ECO:0000313" key="10">
    <source>
        <dbReference type="EMBL" id="OWF36493.1"/>
    </source>
</evidence>
<evidence type="ECO:0000256" key="1">
    <source>
        <dbReference type="ARBA" id="ARBA00004141"/>
    </source>
</evidence>
<evidence type="ECO:0000259" key="9">
    <source>
        <dbReference type="Pfam" id="PF06814"/>
    </source>
</evidence>
<dbReference type="GO" id="GO:0042147">
    <property type="term" value="P:retrograde transport, endosome to Golgi"/>
    <property type="evidence" value="ECO:0007669"/>
    <property type="project" value="TreeGrafter"/>
</dbReference>
<proteinExistence type="predicted"/>
<evidence type="ECO:0000256" key="6">
    <source>
        <dbReference type="SAM" id="MobiDB-lite"/>
    </source>
</evidence>
<keyword evidence="4 7" id="KW-1133">Transmembrane helix</keyword>
<comment type="caution">
    <text evidence="10">The sequence shown here is derived from an EMBL/GenBank/DDBJ whole genome shotgun (WGS) entry which is preliminary data.</text>
</comment>
<protein>
    <submittedName>
        <fullName evidence="10">Transmembrane protein 87A</fullName>
    </submittedName>
</protein>
<keyword evidence="5 7" id="KW-0472">Membrane</keyword>
<feature type="transmembrane region" description="Helical" evidence="7">
    <location>
        <begin position="451"/>
        <end position="470"/>
    </location>
</feature>
<dbReference type="AlphaFoldDB" id="A0A210PJ46"/>
<feature type="signal peptide" evidence="8">
    <location>
        <begin position="1"/>
        <end position="20"/>
    </location>
</feature>
<evidence type="ECO:0000256" key="2">
    <source>
        <dbReference type="ARBA" id="ARBA00022692"/>
    </source>
</evidence>
<dbReference type="PANTHER" id="PTHR21229">
    <property type="entry name" value="LUNG SEVEN TRANSMEMBRANE RECEPTOR"/>
    <property type="match status" value="1"/>
</dbReference>
<feature type="transmembrane region" description="Helical" evidence="7">
    <location>
        <begin position="302"/>
        <end position="320"/>
    </location>
</feature>
<dbReference type="GO" id="GO:0005829">
    <property type="term" value="C:cytosol"/>
    <property type="evidence" value="ECO:0007669"/>
    <property type="project" value="GOC"/>
</dbReference>
<feature type="compositionally biased region" description="Polar residues" evidence="6">
    <location>
        <begin position="114"/>
        <end position="126"/>
    </location>
</feature>
<feature type="domain" description="GOST seven transmembrane" evidence="9">
    <location>
        <begin position="267"/>
        <end position="514"/>
    </location>
</feature>
<dbReference type="PANTHER" id="PTHR21229:SF1">
    <property type="entry name" value="GH17801P"/>
    <property type="match status" value="1"/>
</dbReference>
<name>A0A210PJ46_MIZYE</name>
<evidence type="ECO:0000313" key="11">
    <source>
        <dbReference type="Proteomes" id="UP000242188"/>
    </source>
</evidence>
<feature type="transmembrane region" description="Helical" evidence="7">
    <location>
        <begin position="376"/>
        <end position="395"/>
    </location>
</feature>
<reference evidence="10 11" key="1">
    <citation type="journal article" date="2017" name="Nat. Ecol. Evol.">
        <title>Scallop genome provides insights into evolution of bilaterian karyotype and development.</title>
        <authorList>
            <person name="Wang S."/>
            <person name="Zhang J."/>
            <person name="Jiao W."/>
            <person name="Li J."/>
            <person name="Xun X."/>
            <person name="Sun Y."/>
            <person name="Guo X."/>
            <person name="Huan P."/>
            <person name="Dong B."/>
            <person name="Zhang L."/>
            <person name="Hu X."/>
            <person name="Sun X."/>
            <person name="Wang J."/>
            <person name="Zhao C."/>
            <person name="Wang Y."/>
            <person name="Wang D."/>
            <person name="Huang X."/>
            <person name="Wang R."/>
            <person name="Lv J."/>
            <person name="Li Y."/>
            <person name="Zhang Z."/>
            <person name="Liu B."/>
            <person name="Lu W."/>
            <person name="Hui Y."/>
            <person name="Liang J."/>
            <person name="Zhou Z."/>
            <person name="Hou R."/>
            <person name="Li X."/>
            <person name="Liu Y."/>
            <person name="Li H."/>
            <person name="Ning X."/>
            <person name="Lin Y."/>
            <person name="Zhao L."/>
            <person name="Xing Q."/>
            <person name="Dou J."/>
            <person name="Li Y."/>
            <person name="Mao J."/>
            <person name="Guo H."/>
            <person name="Dou H."/>
            <person name="Li T."/>
            <person name="Mu C."/>
            <person name="Jiang W."/>
            <person name="Fu Q."/>
            <person name="Fu X."/>
            <person name="Miao Y."/>
            <person name="Liu J."/>
            <person name="Yu Q."/>
            <person name="Li R."/>
            <person name="Liao H."/>
            <person name="Li X."/>
            <person name="Kong Y."/>
            <person name="Jiang Z."/>
            <person name="Chourrout D."/>
            <person name="Li R."/>
            <person name="Bao Z."/>
        </authorList>
    </citation>
    <scope>NUCLEOTIDE SEQUENCE [LARGE SCALE GENOMIC DNA]</scope>
    <source>
        <strain evidence="10 11">PY_sf001</strain>
    </source>
</reference>
<keyword evidence="11" id="KW-1185">Reference proteome</keyword>
<evidence type="ECO:0000256" key="3">
    <source>
        <dbReference type="ARBA" id="ARBA00022729"/>
    </source>
</evidence>
<dbReference type="Proteomes" id="UP000242188">
    <property type="component" value="Unassembled WGS sequence"/>
</dbReference>
<dbReference type="Pfam" id="PF06814">
    <property type="entry name" value="GOST_TM"/>
    <property type="match status" value="1"/>
</dbReference>
<comment type="subcellular location">
    <subcellularLocation>
        <location evidence="1">Membrane</location>
        <topology evidence="1">Multi-pass membrane protein</topology>
    </subcellularLocation>
</comment>
<feature type="region of interest" description="Disordered" evidence="6">
    <location>
        <begin position="111"/>
        <end position="193"/>
    </location>
</feature>
<dbReference type="STRING" id="6573.A0A210PJ46"/>
<evidence type="ECO:0000256" key="8">
    <source>
        <dbReference type="SAM" id="SignalP"/>
    </source>
</evidence>
<feature type="transmembrane region" description="Helical" evidence="7">
    <location>
        <begin position="269"/>
        <end position="290"/>
    </location>
</feature>
<keyword evidence="2 7" id="KW-0812">Transmembrane</keyword>
<feature type="transmembrane region" description="Helical" evidence="7">
    <location>
        <begin position="348"/>
        <end position="364"/>
    </location>
</feature>
<evidence type="ECO:0000256" key="5">
    <source>
        <dbReference type="ARBA" id="ARBA00023136"/>
    </source>
</evidence>
<dbReference type="EMBL" id="NEDP02076601">
    <property type="protein sequence ID" value="OWF36493.1"/>
    <property type="molecule type" value="Genomic_DNA"/>
</dbReference>
<sequence>MTEIMLRLTVQLLFLVAVDCKEMEGDLDIKWLLRYSPCSEEYIGLETNPTLQEHYMSFPDMQMIKEFQKKYTTFEFFLGENVTSCQGGVILLPDMTNSKPTIVERGNIHEGKAANSSAQTDHSGTSGVPDKSGKTPAPGQKVPDSASEKTKSENAAKVSATTRAPVTTNAPVKDENTSRRRRATKTKQNTNKTDVSTLKAGNKVDRHYYLKAWKDGVYAYILSIKRKQVEDSVGEIRVSTESPKAFHVDVTIEMIGDHEYISAQDWPLLIFYGVMGLVYITYGIAWLVMLACSWRDLLRVQFWIGAVIALGMLEKAVFYAEFQSISSTGQSVRGAVIFAEFVSCLKRTLARILVIIVSLGFGIVKPRLGPTFRKVIGVGVLYFFVSLIEGCMRQLQTKGDNSKDILAAQVPLAVIDASICWWISFLDFLIQTTRTLRLRRNIVKLSLYRHFTNLLIFAVLASVVYMIWSLSSHKLKVCITDWRELWVDEAFWHLLFSVMLLVIMVLWRPSINNQRYAFSPLLDAADDEDEEALMNDAFDGMKMRGVKSPLNGSPKQRDGRASIEDDLKWVEENIPTSLTDKALPSLLDDSEEEMMTAKYEVNKMQ</sequence>
<dbReference type="GO" id="GO:0005794">
    <property type="term" value="C:Golgi apparatus"/>
    <property type="evidence" value="ECO:0007669"/>
    <property type="project" value="TreeGrafter"/>
</dbReference>
<dbReference type="GO" id="GO:0016020">
    <property type="term" value="C:membrane"/>
    <property type="evidence" value="ECO:0007669"/>
    <property type="project" value="UniProtKB-SubCell"/>
</dbReference>
<gene>
    <name evidence="10" type="ORF">KP79_PYT03149</name>
</gene>
<feature type="transmembrane region" description="Helical" evidence="7">
    <location>
        <begin position="490"/>
        <end position="507"/>
    </location>
</feature>